<dbReference type="EMBL" id="FOZG01000002">
    <property type="protein sequence ID" value="SFR99085.1"/>
    <property type="molecule type" value="Genomic_DNA"/>
</dbReference>
<dbReference type="Proteomes" id="UP000198824">
    <property type="component" value="Unassembled WGS sequence"/>
</dbReference>
<dbReference type="Pfam" id="PF00535">
    <property type="entry name" value="Glycos_transf_2"/>
    <property type="match status" value="1"/>
</dbReference>
<dbReference type="InterPro" id="IPR050834">
    <property type="entry name" value="Glycosyltransf_2"/>
</dbReference>
<name>A0A1I6L6H6_9SPHN</name>
<dbReference type="Gene3D" id="3.90.550.10">
    <property type="entry name" value="Spore Coat Polysaccharide Biosynthesis Protein SpsA, Chain A"/>
    <property type="match status" value="1"/>
</dbReference>
<organism evidence="2 3">
    <name type="scientific">Sphingomonas jatrophae</name>
    <dbReference type="NCBI Taxonomy" id="1166337"/>
    <lineage>
        <taxon>Bacteria</taxon>
        <taxon>Pseudomonadati</taxon>
        <taxon>Pseudomonadota</taxon>
        <taxon>Alphaproteobacteria</taxon>
        <taxon>Sphingomonadales</taxon>
        <taxon>Sphingomonadaceae</taxon>
        <taxon>Sphingomonas</taxon>
    </lineage>
</organism>
<evidence type="ECO:0000313" key="2">
    <source>
        <dbReference type="EMBL" id="SFR99085.1"/>
    </source>
</evidence>
<dbReference type="PANTHER" id="PTHR43685">
    <property type="entry name" value="GLYCOSYLTRANSFERASE"/>
    <property type="match status" value="1"/>
</dbReference>
<proteinExistence type="predicted"/>
<keyword evidence="2" id="KW-0808">Transferase</keyword>
<feature type="domain" description="Glycosyltransferase 2-like" evidence="1">
    <location>
        <begin position="5"/>
        <end position="141"/>
    </location>
</feature>
<dbReference type="RefSeq" id="WP_165611294.1">
    <property type="nucleotide sequence ID" value="NZ_FOZG01000002.1"/>
</dbReference>
<dbReference type="InterPro" id="IPR029044">
    <property type="entry name" value="Nucleotide-diphossugar_trans"/>
</dbReference>
<dbReference type="PANTHER" id="PTHR43685:SF2">
    <property type="entry name" value="GLYCOSYLTRANSFERASE 2-LIKE DOMAIN-CONTAINING PROTEIN"/>
    <property type="match status" value="1"/>
</dbReference>
<keyword evidence="3" id="KW-1185">Reference proteome</keyword>
<dbReference type="AlphaFoldDB" id="A0A1I6L6H6"/>
<reference evidence="2 3" key="1">
    <citation type="submission" date="2016-10" db="EMBL/GenBank/DDBJ databases">
        <authorList>
            <person name="de Groot N.N."/>
        </authorList>
    </citation>
    <scope>NUCLEOTIDE SEQUENCE [LARGE SCALE GENOMIC DNA]</scope>
    <source>
        <strain evidence="2 3">S5-249</strain>
    </source>
</reference>
<gene>
    <name evidence="2" type="ORF">SAMN05192580_2368</name>
</gene>
<dbReference type="STRING" id="1166337.SAMN05192580_2368"/>
<dbReference type="CDD" id="cd00761">
    <property type="entry name" value="Glyco_tranf_GTA_type"/>
    <property type="match status" value="1"/>
</dbReference>
<dbReference type="SUPFAM" id="SSF53448">
    <property type="entry name" value="Nucleotide-diphospho-sugar transferases"/>
    <property type="match status" value="1"/>
</dbReference>
<protein>
    <submittedName>
        <fullName evidence="2">Glycosyl transferase family 2</fullName>
    </submittedName>
</protein>
<evidence type="ECO:0000259" key="1">
    <source>
        <dbReference type="Pfam" id="PF00535"/>
    </source>
</evidence>
<dbReference type="InterPro" id="IPR001173">
    <property type="entry name" value="Glyco_trans_2-like"/>
</dbReference>
<accession>A0A1I6L6H6</accession>
<sequence>MPVVSVVIPTARRPAAVCRAVATVLAQTMADLEVIVVVDGDDPATDEALGAVPDQRLRVIHNGRRRGAGEARNIGADAARGAWVAFLDDDDEWLPTKLAAQLAAAPAEPAIVMTQYQVVGAAGTFIRPTQVYDEAVPFDEWLFDRQSWTRSGEGFIQSSSLMVPKALFSRLRFTTKQHEDWEFVLRAVKQHGHRLVTVAEPLVVYYAPDTLASLSGTHTWQRSIAWGWRLRRLMSPRGFSGYCLTVAAQMAATRGTRRAFGPLLKTAFAHGAPTAKQLFAFVYFWLSPVRFRHRLRAWMQAERG</sequence>
<dbReference type="GO" id="GO:0016740">
    <property type="term" value="F:transferase activity"/>
    <property type="evidence" value="ECO:0007669"/>
    <property type="project" value="UniProtKB-KW"/>
</dbReference>
<evidence type="ECO:0000313" key="3">
    <source>
        <dbReference type="Proteomes" id="UP000198824"/>
    </source>
</evidence>